<evidence type="ECO:0000313" key="1">
    <source>
        <dbReference type="EMBL" id="WXC84800.1"/>
    </source>
</evidence>
<reference evidence="1" key="2">
    <citation type="submission" date="2024-03" db="EMBL/GenBank/DDBJ databases">
        <authorList>
            <person name="Bromfield E.S.P."/>
            <person name="Cloutier S."/>
        </authorList>
    </citation>
    <scope>NUCLEOTIDE SEQUENCE</scope>
    <source>
        <strain evidence="1">5S5</strain>
        <plasmid evidence="1">pBs5S5a</plasmid>
    </source>
</reference>
<dbReference type="RefSeq" id="WP_224944558.1">
    <property type="nucleotide sequence ID" value="NZ_CP147710.1"/>
</dbReference>
<dbReference type="EMBL" id="CP147713">
    <property type="protein sequence ID" value="WXC84800.1"/>
    <property type="molecule type" value="Genomic_DNA"/>
</dbReference>
<proteinExistence type="predicted"/>
<sequence>MAMPGIPVRAMRENGQPDIPFASHTEHKNSLMSHQRYRNYTYLMEAEIATLQDLGYIIDQRNFFSYSIYGNGQTLVNDDPFFARNADGTAYLANTYNTATLGLGLHVYGSSNTVVQRADLLSGGAGGSGIRVDGGNNSITILPGTRVYADGAYARGVMFAYGKDHTFTQRGNVQALGEASFDFGNNPLAITSNIVACIFARWTASRPRCSTKSTVRSSARST</sequence>
<accession>A0ABZ2PEE3</accession>
<dbReference type="Proteomes" id="UP001432046">
    <property type="component" value="Plasmid pBs5S5a"/>
</dbReference>
<keyword evidence="1" id="KW-0614">Plasmid</keyword>
<organism evidence="1 2">
    <name type="scientific">Bradyrhizobium septentrionale</name>
    <dbReference type="NCBI Taxonomy" id="1404411"/>
    <lineage>
        <taxon>Bacteria</taxon>
        <taxon>Pseudomonadati</taxon>
        <taxon>Pseudomonadota</taxon>
        <taxon>Alphaproteobacteria</taxon>
        <taxon>Hyphomicrobiales</taxon>
        <taxon>Nitrobacteraceae</taxon>
        <taxon>Bradyrhizobium</taxon>
    </lineage>
</organism>
<reference evidence="1" key="1">
    <citation type="journal article" date="2021" name="Int. J. Syst. Evol. Microbiol.">
        <title>Bradyrhizobium septentrionale sp. nov. (sv. septentrionale) and Bradyrhizobium quebecense sp. nov. (sv. septentrionale) associated with legumes native to Canada possess rearranged symbiosis genes and numerous insertion sequences.</title>
        <authorList>
            <person name="Bromfield E.S.P."/>
            <person name="Cloutier S."/>
        </authorList>
    </citation>
    <scope>NUCLEOTIDE SEQUENCE</scope>
    <source>
        <strain evidence="1">5S5</strain>
    </source>
</reference>
<geneLocation type="plasmid" evidence="1 2">
    <name>pBs5S5a</name>
</geneLocation>
<protein>
    <submittedName>
        <fullName evidence="1">Uncharacterized protein</fullName>
    </submittedName>
</protein>
<gene>
    <name evidence="1" type="ORF">WDK88_45890</name>
</gene>
<name>A0ABZ2PEE3_9BRAD</name>
<evidence type="ECO:0000313" key="2">
    <source>
        <dbReference type="Proteomes" id="UP001432046"/>
    </source>
</evidence>
<keyword evidence="2" id="KW-1185">Reference proteome</keyword>